<dbReference type="AlphaFoldDB" id="A0A9R1ULR3"/>
<dbReference type="Proteomes" id="UP000235145">
    <property type="component" value="Unassembled WGS sequence"/>
</dbReference>
<reference evidence="1 2" key="1">
    <citation type="journal article" date="2017" name="Nat. Commun.">
        <title>Genome assembly with in vitro proximity ligation data and whole-genome triplication in lettuce.</title>
        <authorList>
            <person name="Reyes-Chin-Wo S."/>
            <person name="Wang Z."/>
            <person name="Yang X."/>
            <person name="Kozik A."/>
            <person name="Arikit S."/>
            <person name="Song C."/>
            <person name="Xia L."/>
            <person name="Froenicke L."/>
            <person name="Lavelle D.O."/>
            <person name="Truco M.J."/>
            <person name="Xia R."/>
            <person name="Zhu S."/>
            <person name="Xu C."/>
            <person name="Xu H."/>
            <person name="Xu X."/>
            <person name="Cox K."/>
            <person name="Korf I."/>
            <person name="Meyers B.C."/>
            <person name="Michelmore R.W."/>
        </authorList>
    </citation>
    <scope>NUCLEOTIDE SEQUENCE [LARGE SCALE GENOMIC DNA]</scope>
    <source>
        <strain evidence="2">cv. Salinas</strain>
        <tissue evidence="1">Seedlings</tissue>
    </source>
</reference>
<comment type="caution">
    <text evidence="1">The sequence shown here is derived from an EMBL/GenBank/DDBJ whole genome shotgun (WGS) entry which is preliminary data.</text>
</comment>
<proteinExistence type="predicted"/>
<sequence length="105" mass="11978">MFLAWMECNEHICLEIDGSLLEAKRKRISISRIHNVSPNLGEAYFLRILSKKVKGLKCFVDIHTVHGHVCATFREACYALGFLDRTLSGKKLGNTYLMEFSTINN</sequence>
<protein>
    <submittedName>
        <fullName evidence="1">Uncharacterized protein</fullName>
    </submittedName>
</protein>
<accession>A0A9R1ULR3</accession>
<dbReference type="EMBL" id="NBSK02000008">
    <property type="protein sequence ID" value="KAJ0189188.1"/>
    <property type="molecule type" value="Genomic_DNA"/>
</dbReference>
<evidence type="ECO:0000313" key="2">
    <source>
        <dbReference type="Proteomes" id="UP000235145"/>
    </source>
</evidence>
<organism evidence="1 2">
    <name type="scientific">Lactuca sativa</name>
    <name type="common">Garden lettuce</name>
    <dbReference type="NCBI Taxonomy" id="4236"/>
    <lineage>
        <taxon>Eukaryota</taxon>
        <taxon>Viridiplantae</taxon>
        <taxon>Streptophyta</taxon>
        <taxon>Embryophyta</taxon>
        <taxon>Tracheophyta</taxon>
        <taxon>Spermatophyta</taxon>
        <taxon>Magnoliopsida</taxon>
        <taxon>eudicotyledons</taxon>
        <taxon>Gunneridae</taxon>
        <taxon>Pentapetalae</taxon>
        <taxon>asterids</taxon>
        <taxon>campanulids</taxon>
        <taxon>Asterales</taxon>
        <taxon>Asteraceae</taxon>
        <taxon>Cichorioideae</taxon>
        <taxon>Cichorieae</taxon>
        <taxon>Lactucinae</taxon>
        <taxon>Lactuca</taxon>
    </lineage>
</organism>
<keyword evidence="2" id="KW-1185">Reference proteome</keyword>
<gene>
    <name evidence="1" type="ORF">LSAT_V11C800443660</name>
</gene>
<name>A0A9R1ULR3_LACSA</name>
<evidence type="ECO:0000313" key="1">
    <source>
        <dbReference type="EMBL" id="KAJ0189188.1"/>
    </source>
</evidence>